<evidence type="ECO:0000313" key="1">
    <source>
        <dbReference type="EMBL" id="CBX31337.1"/>
    </source>
</evidence>
<dbReference type="AlphaFoldDB" id="E1YJ83"/>
<proteinExistence type="predicted"/>
<protein>
    <submittedName>
        <fullName evidence="1">Uncharacterized protein</fullName>
    </submittedName>
</protein>
<reference evidence="1" key="1">
    <citation type="journal article" date="2011" name="Environ. Microbiol.">
        <title>Genomic insights into the metabolic potential of the polycyclic aromatic hydrocarbon degrading sulfate-reducing Deltaproteobacterium N47.</title>
        <authorList>
            <person name="Bergmann F."/>
            <person name="Selesi D."/>
            <person name="Weinmaier T."/>
            <person name="Tischler P."/>
            <person name="Rattei T."/>
            <person name="Meckenstock R.U."/>
        </authorList>
    </citation>
    <scope>NUCLEOTIDE SEQUENCE</scope>
</reference>
<accession>E1YJ83</accession>
<sequence length="94" mass="10793">MTWGPLYTIEGAVENINPYSIDKNSKEKNQDKEKELETGGYPVRFKLFASELKIKNGSVYKIKPGMSVTAEINVGKRRVIEFSFSRLYAIWMRG</sequence>
<name>E1YJ83_9BACT</name>
<organism evidence="1">
    <name type="scientific">uncultured Desulfobacterium sp</name>
    <dbReference type="NCBI Taxonomy" id="201089"/>
    <lineage>
        <taxon>Bacteria</taxon>
        <taxon>Pseudomonadati</taxon>
        <taxon>Thermodesulfobacteriota</taxon>
        <taxon>Desulfobacteria</taxon>
        <taxon>Desulfobacterales</taxon>
        <taxon>Desulfobacteriaceae</taxon>
        <taxon>Desulfobacterium</taxon>
        <taxon>environmental samples</taxon>
    </lineage>
</organism>
<dbReference type="EMBL" id="FR695877">
    <property type="protein sequence ID" value="CBX31337.1"/>
    <property type="molecule type" value="Genomic_DNA"/>
</dbReference>
<gene>
    <name evidence="1" type="ORF">N47_E48490</name>
</gene>